<keyword evidence="1" id="KW-0472">Membrane</keyword>
<evidence type="ECO:0000313" key="2">
    <source>
        <dbReference type="EMBL" id="EJN93325.1"/>
    </source>
</evidence>
<proteinExistence type="predicted"/>
<reference evidence="2 3" key="1">
    <citation type="submission" date="2009-12" db="EMBL/GenBank/DDBJ databases">
        <authorList>
            <person name="Lefebure T."/>
            <person name="Cornejo O.E."/>
            <person name="Pavinski Bitar P.D."/>
            <person name="Lang P."/>
            <person name="Stanhope M.J."/>
        </authorList>
    </citation>
    <scope>NUCLEOTIDE SEQUENCE [LARGE SCALE GENOMIC DNA]</scope>
    <source>
        <strain evidence="2 3">FA-1</strain>
    </source>
</reference>
<sequence length="187" mass="22416">MIRKIPQKVRDWLRLLFFLGCLLVYTKINLHEYTIYYYIHSAKTDKSQTPAIVIRYLNTVTEPKREQNGKFYYTNDGSNGIQYEETQTTSMLFSEGERKLDYMRYSFSISNNNTESTYYLDENLKVRRKYVSSNDELTEKKKVMVGDQKIVDQGIQTLIQPILKERVHPPIFFNLQWLYDWLYQEGQ</sequence>
<keyword evidence="1" id="KW-1133">Transmembrane helix</keyword>
<feature type="transmembrane region" description="Helical" evidence="1">
    <location>
        <begin position="12"/>
        <end position="30"/>
    </location>
</feature>
<gene>
    <name evidence="2" type="ORF">SRA_02276</name>
</gene>
<evidence type="ECO:0000313" key="3">
    <source>
        <dbReference type="Proteomes" id="UP000007815"/>
    </source>
</evidence>
<protein>
    <submittedName>
        <fullName evidence="2">Uncharacterized protein</fullName>
    </submittedName>
</protein>
<dbReference type="EMBL" id="AJTZ01000005">
    <property type="protein sequence ID" value="EJN93325.1"/>
    <property type="molecule type" value="Genomic_DNA"/>
</dbReference>
<keyword evidence="3" id="KW-1185">Reference proteome</keyword>
<comment type="caution">
    <text evidence="2">The sequence shown here is derived from an EMBL/GenBank/DDBJ whole genome shotgun (WGS) entry which is preliminary data.</text>
</comment>
<name>A0ABN0GSL4_STRRT</name>
<keyword evidence="1" id="KW-0812">Transmembrane</keyword>
<dbReference type="RefSeq" id="WP_003087143.1">
    <property type="nucleotide sequence ID" value="NZ_AJTZ01000005.1"/>
</dbReference>
<organism evidence="2 3">
    <name type="scientific">Streptococcus ratti FA-1 = DSM 20564</name>
    <dbReference type="NCBI Taxonomy" id="699248"/>
    <lineage>
        <taxon>Bacteria</taxon>
        <taxon>Bacillati</taxon>
        <taxon>Bacillota</taxon>
        <taxon>Bacilli</taxon>
        <taxon>Lactobacillales</taxon>
        <taxon>Streptococcaceae</taxon>
        <taxon>Streptococcus</taxon>
    </lineage>
</organism>
<evidence type="ECO:0000256" key="1">
    <source>
        <dbReference type="SAM" id="Phobius"/>
    </source>
</evidence>
<dbReference type="Proteomes" id="UP000007815">
    <property type="component" value="Unassembled WGS sequence"/>
</dbReference>
<accession>A0ABN0GSL4</accession>